<dbReference type="InterPro" id="IPR020845">
    <property type="entry name" value="AMP-binding_CS"/>
</dbReference>
<dbReference type="Gene3D" id="3.40.50.12780">
    <property type="entry name" value="N-terminal domain of ligase-like"/>
    <property type="match status" value="1"/>
</dbReference>
<evidence type="ECO:0000259" key="4">
    <source>
        <dbReference type="Pfam" id="PF13193"/>
    </source>
</evidence>
<keyword evidence="2 5" id="KW-0436">Ligase</keyword>
<keyword evidence="6" id="KW-1185">Reference proteome</keyword>
<comment type="caution">
    <text evidence="5">The sequence shown here is derived from an EMBL/GenBank/DDBJ whole genome shotgun (WGS) entry which is preliminary data.</text>
</comment>
<feature type="domain" description="AMP-dependent synthetase/ligase" evidence="3">
    <location>
        <begin position="30"/>
        <end position="374"/>
    </location>
</feature>
<reference evidence="5 6" key="1">
    <citation type="submission" date="2018-09" db="EMBL/GenBank/DDBJ databases">
        <title>Genome sequencing of Nocardioides immobilis CCTCC AB 2017083 for comparison to Nocardioides silvaticus.</title>
        <authorList>
            <person name="Li C."/>
            <person name="Wang G."/>
        </authorList>
    </citation>
    <scope>NUCLEOTIDE SEQUENCE [LARGE SCALE GENOMIC DNA]</scope>
    <source>
        <strain evidence="5 6">CCTCC AB 2017083</strain>
    </source>
</reference>
<dbReference type="OrthoDB" id="3508734at2"/>
<dbReference type="AlphaFoldDB" id="A0A417Y7N0"/>
<dbReference type="InterPro" id="IPR042099">
    <property type="entry name" value="ANL_N_sf"/>
</dbReference>
<feature type="domain" description="AMP-binding enzyme C-terminal" evidence="4">
    <location>
        <begin position="425"/>
        <end position="501"/>
    </location>
</feature>
<organism evidence="5 6">
    <name type="scientific">Nocardioides immobilis</name>
    <dbReference type="NCBI Taxonomy" id="2049295"/>
    <lineage>
        <taxon>Bacteria</taxon>
        <taxon>Bacillati</taxon>
        <taxon>Actinomycetota</taxon>
        <taxon>Actinomycetes</taxon>
        <taxon>Propionibacteriales</taxon>
        <taxon>Nocardioidaceae</taxon>
        <taxon>Nocardioides</taxon>
    </lineage>
</organism>
<dbReference type="Pfam" id="PF13193">
    <property type="entry name" value="AMP-binding_C"/>
    <property type="match status" value="1"/>
</dbReference>
<dbReference type="Pfam" id="PF00501">
    <property type="entry name" value="AMP-binding"/>
    <property type="match status" value="1"/>
</dbReference>
<dbReference type="PANTHER" id="PTHR43201:SF5">
    <property type="entry name" value="MEDIUM-CHAIN ACYL-COA LIGASE ACSF2, MITOCHONDRIAL"/>
    <property type="match status" value="1"/>
</dbReference>
<evidence type="ECO:0000313" key="6">
    <source>
        <dbReference type="Proteomes" id="UP000283644"/>
    </source>
</evidence>
<gene>
    <name evidence="5" type="ORF">D0Z08_01590</name>
</gene>
<dbReference type="EMBL" id="QXGH01000009">
    <property type="protein sequence ID" value="RHW28585.1"/>
    <property type="molecule type" value="Genomic_DNA"/>
</dbReference>
<evidence type="ECO:0000259" key="3">
    <source>
        <dbReference type="Pfam" id="PF00501"/>
    </source>
</evidence>
<accession>A0A417Y7N0</accession>
<dbReference type="Proteomes" id="UP000283644">
    <property type="component" value="Unassembled WGS sequence"/>
</dbReference>
<protein>
    <submittedName>
        <fullName evidence="5">Long-chain fatty acid--CoA ligase</fullName>
    </submittedName>
</protein>
<evidence type="ECO:0000256" key="2">
    <source>
        <dbReference type="ARBA" id="ARBA00022598"/>
    </source>
</evidence>
<dbReference type="InterPro" id="IPR025110">
    <property type="entry name" value="AMP-bd_C"/>
</dbReference>
<dbReference type="SUPFAM" id="SSF56801">
    <property type="entry name" value="Acetyl-CoA synthetase-like"/>
    <property type="match status" value="1"/>
</dbReference>
<name>A0A417Y7N0_9ACTN</name>
<comment type="similarity">
    <text evidence="1">Belongs to the ATP-dependent AMP-binding enzyme family.</text>
</comment>
<dbReference type="GO" id="GO:0031956">
    <property type="term" value="F:medium-chain fatty acid-CoA ligase activity"/>
    <property type="evidence" value="ECO:0007669"/>
    <property type="project" value="TreeGrafter"/>
</dbReference>
<sequence length="525" mass="55886">MTEAAAAQRLSSPAAPLDADDFANTRDLLETAALAYGDRDAYVEADGSRIGFADWVARARAVAVDLLARGVGKGDVVALMLPAGIDYAVCYAGAAMIGAITTGLNPRLGPLEVSGVLAKAAPALVIRDEDLGLPPVPAGLDVLPRSALPTIAPSGIAVPYVPLGRSDPVAIIFTSGTTGLPKGAWFDADNLAAFSRSAGVMSAPFDRRLTATPFPHAGYMAKLWDQLVWGIALVASPVPWSATRMYEVLRSQRITVGGGVPTQWAKLLDEPGVSRESLPHLRVGVVATAPAPPELVERTAARLGVPLVVRYAMTESPSICGTEPGDPPEVLFRTVGRPQHGMSVRVTDDAGRPVPTGEIGRVRLAGDCVMRGYWREPELSTAAYDEDGFFVSGDLGRFTAEGNLQLVGRTDDLYIRGGFNVHPLEVEHVLTEHPRVREVAVVGEPTPVIGETGVAFVVPTHADSPPSLDDLRRWSLDRLADYKAPDRLVLLDELPTTAMQKTDRGRLRAYLEAHPAPARSTTTKE</sequence>
<dbReference type="GO" id="GO:0006631">
    <property type="term" value="P:fatty acid metabolic process"/>
    <property type="evidence" value="ECO:0007669"/>
    <property type="project" value="TreeGrafter"/>
</dbReference>
<proteinExistence type="inferred from homology"/>
<evidence type="ECO:0000313" key="5">
    <source>
        <dbReference type="EMBL" id="RHW28585.1"/>
    </source>
</evidence>
<dbReference type="PANTHER" id="PTHR43201">
    <property type="entry name" value="ACYL-COA SYNTHETASE"/>
    <property type="match status" value="1"/>
</dbReference>
<dbReference type="Gene3D" id="3.30.300.30">
    <property type="match status" value="1"/>
</dbReference>
<evidence type="ECO:0000256" key="1">
    <source>
        <dbReference type="ARBA" id="ARBA00006432"/>
    </source>
</evidence>
<dbReference type="PROSITE" id="PS00455">
    <property type="entry name" value="AMP_BINDING"/>
    <property type="match status" value="1"/>
</dbReference>
<dbReference type="InterPro" id="IPR000873">
    <property type="entry name" value="AMP-dep_synth/lig_dom"/>
</dbReference>
<dbReference type="InterPro" id="IPR045851">
    <property type="entry name" value="AMP-bd_C_sf"/>
</dbReference>